<dbReference type="EMBL" id="CAJVPY010036666">
    <property type="protein sequence ID" value="CAG8802229.1"/>
    <property type="molecule type" value="Genomic_DNA"/>
</dbReference>
<dbReference type="Proteomes" id="UP000789405">
    <property type="component" value="Unassembled WGS sequence"/>
</dbReference>
<accession>A0A9N9JXN4</accession>
<gene>
    <name evidence="1" type="ORF">DERYTH_LOCUS23628</name>
</gene>
<protein>
    <submittedName>
        <fullName evidence="1">13144_t:CDS:1</fullName>
    </submittedName>
</protein>
<keyword evidence="2" id="KW-1185">Reference proteome</keyword>
<feature type="non-terminal residue" evidence="1">
    <location>
        <position position="171"/>
    </location>
</feature>
<organism evidence="1 2">
    <name type="scientific">Dentiscutata erythropus</name>
    <dbReference type="NCBI Taxonomy" id="1348616"/>
    <lineage>
        <taxon>Eukaryota</taxon>
        <taxon>Fungi</taxon>
        <taxon>Fungi incertae sedis</taxon>
        <taxon>Mucoromycota</taxon>
        <taxon>Glomeromycotina</taxon>
        <taxon>Glomeromycetes</taxon>
        <taxon>Diversisporales</taxon>
        <taxon>Gigasporaceae</taxon>
        <taxon>Dentiscutata</taxon>
    </lineage>
</organism>
<sequence>HLNNDDEQGSKVLLQKKDHIQPSELHDDYKMIEPWKYSLDDMGWILFGCLQHSVYLDKEKKRYPIVWRLLDFHFDLLSILIDVKKYSLIKYILFSKSKDADDVNNPEKEHILKILDCISSELEIGFKFFDCIAYKLEIDKLEIENQFSQDIKSVCDSLLYKKLLHIPQYKS</sequence>
<proteinExistence type="predicted"/>
<name>A0A9N9JXN4_9GLOM</name>
<reference evidence="1" key="1">
    <citation type="submission" date="2021-06" db="EMBL/GenBank/DDBJ databases">
        <authorList>
            <person name="Kallberg Y."/>
            <person name="Tangrot J."/>
            <person name="Rosling A."/>
        </authorList>
    </citation>
    <scope>NUCLEOTIDE SEQUENCE</scope>
    <source>
        <strain evidence="1">MA453B</strain>
    </source>
</reference>
<dbReference type="AlphaFoldDB" id="A0A9N9JXN4"/>
<evidence type="ECO:0000313" key="2">
    <source>
        <dbReference type="Proteomes" id="UP000789405"/>
    </source>
</evidence>
<evidence type="ECO:0000313" key="1">
    <source>
        <dbReference type="EMBL" id="CAG8802229.1"/>
    </source>
</evidence>
<comment type="caution">
    <text evidence="1">The sequence shown here is derived from an EMBL/GenBank/DDBJ whole genome shotgun (WGS) entry which is preliminary data.</text>
</comment>